<proteinExistence type="predicted"/>
<gene>
    <name evidence="1" type="ORF">CVT26_010004</name>
</gene>
<reference evidence="1 2" key="1">
    <citation type="journal article" date="2018" name="Evol. Lett.">
        <title>Horizontal gene cluster transfer increased hallucinogenic mushroom diversity.</title>
        <authorList>
            <person name="Reynolds H.T."/>
            <person name="Vijayakumar V."/>
            <person name="Gluck-Thaler E."/>
            <person name="Korotkin H.B."/>
            <person name="Matheny P.B."/>
            <person name="Slot J.C."/>
        </authorList>
    </citation>
    <scope>NUCLEOTIDE SEQUENCE [LARGE SCALE GENOMIC DNA]</scope>
    <source>
        <strain evidence="1 2">SRW20</strain>
    </source>
</reference>
<sequence>MPSDEELLARVCSVHSVKESKESSAGRAVKSAMFSKSEFDDTLPAFEAVQKSSSSDDWIKPPASLGDFFDVKKSPLGGITQDVVERLVHKLAKERDVHSVSVRQVPDSFFNEA</sequence>
<organism evidence="1 2">
    <name type="scientific">Gymnopilus dilepis</name>
    <dbReference type="NCBI Taxonomy" id="231916"/>
    <lineage>
        <taxon>Eukaryota</taxon>
        <taxon>Fungi</taxon>
        <taxon>Dikarya</taxon>
        <taxon>Basidiomycota</taxon>
        <taxon>Agaricomycotina</taxon>
        <taxon>Agaricomycetes</taxon>
        <taxon>Agaricomycetidae</taxon>
        <taxon>Agaricales</taxon>
        <taxon>Agaricineae</taxon>
        <taxon>Hymenogastraceae</taxon>
        <taxon>Gymnopilus</taxon>
    </lineage>
</organism>
<name>A0A409WTG4_9AGAR</name>
<protein>
    <submittedName>
        <fullName evidence="1">Uncharacterized protein</fullName>
    </submittedName>
</protein>
<keyword evidence="2" id="KW-1185">Reference proteome</keyword>
<dbReference type="EMBL" id="NHYE01004824">
    <property type="protein sequence ID" value="PPQ81824.1"/>
    <property type="molecule type" value="Genomic_DNA"/>
</dbReference>
<evidence type="ECO:0000313" key="2">
    <source>
        <dbReference type="Proteomes" id="UP000284706"/>
    </source>
</evidence>
<dbReference type="AlphaFoldDB" id="A0A409WTG4"/>
<evidence type="ECO:0000313" key="1">
    <source>
        <dbReference type="EMBL" id="PPQ81824.1"/>
    </source>
</evidence>
<accession>A0A409WTG4</accession>
<comment type="caution">
    <text evidence="1">The sequence shown here is derived from an EMBL/GenBank/DDBJ whole genome shotgun (WGS) entry which is preliminary data.</text>
</comment>
<dbReference type="Proteomes" id="UP000284706">
    <property type="component" value="Unassembled WGS sequence"/>
</dbReference>
<dbReference type="InParanoid" id="A0A409WTG4"/>